<protein>
    <submittedName>
        <fullName evidence="2 3">Secreted salivary gland peptide, putative</fullName>
    </submittedName>
</protein>
<dbReference type="Gene3D" id="4.10.410.10">
    <property type="entry name" value="Pancreatic trypsin inhibitor Kunitz domain"/>
    <property type="match status" value="1"/>
</dbReference>
<reference evidence="3" key="2">
    <citation type="submission" date="2020-05" db="UniProtKB">
        <authorList>
            <consortium name="EnsemblMetazoa"/>
        </authorList>
    </citation>
    <scope>IDENTIFICATION</scope>
    <source>
        <strain evidence="3">wikel</strain>
    </source>
</reference>
<proteinExistence type="predicted"/>
<evidence type="ECO:0000313" key="2">
    <source>
        <dbReference type="EMBL" id="EEC15286.1"/>
    </source>
</evidence>
<dbReference type="PROSITE" id="PS50279">
    <property type="entry name" value="BPTI_KUNITZ_2"/>
    <property type="match status" value="1"/>
</dbReference>
<dbReference type="HOGENOM" id="CLU_192623_0_0_1"/>
<dbReference type="Pfam" id="PF00014">
    <property type="entry name" value="Kunitz_BPTI"/>
    <property type="match status" value="1"/>
</dbReference>
<accession>B7Q8W4</accession>
<evidence type="ECO:0000259" key="1">
    <source>
        <dbReference type="PROSITE" id="PS50279"/>
    </source>
</evidence>
<dbReference type="EnsemblMetazoa" id="ISCW024682-RA">
    <property type="protein sequence ID" value="ISCW024682-PA"/>
    <property type="gene ID" value="ISCW024682"/>
</dbReference>
<feature type="domain" description="BPTI/Kunitz inhibitor" evidence="1">
    <location>
        <begin position="16"/>
        <end position="67"/>
    </location>
</feature>
<organism>
    <name type="scientific">Ixodes scapularis</name>
    <name type="common">Black-legged tick</name>
    <name type="synonym">Deer tick</name>
    <dbReference type="NCBI Taxonomy" id="6945"/>
    <lineage>
        <taxon>Eukaryota</taxon>
        <taxon>Metazoa</taxon>
        <taxon>Ecdysozoa</taxon>
        <taxon>Arthropoda</taxon>
        <taxon>Chelicerata</taxon>
        <taxon>Arachnida</taxon>
        <taxon>Acari</taxon>
        <taxon>Parasitiformes</taxon>
        <taxon>Ixodida</taxon>
        <taxon>Ixodoidea</taxon>
        <taxon>Ixodidae</taxon>
        <taxon>Ixodinae</taxon>
        <taxon>Ixodes</taxon>
    </lineage>
</organism>
<dbReference type="GO" id="GO:0004867">
    <property type="term" value="F:serine-type endopeptidase inhibitor activity"/>
    <property type="evidence" value="ECO:0000318"/>
    <property type="project" value="GO_Central"/>
</dbReference>
<dbReference type="VEuPathDB" id="VectorBase:ISCP_013154"/>
<keyword evidence="4" id="KW-1185">Reference proteome</keyword>
<name>B7Q8W4_IXOSC</name>
<dbReference type="SMART" id="SM00131">
    <property type="entry name" value="KU"/>
    <property type="match status" value="1"/>
</dbReference>
<reference evidence="2 4" key="1">
    <citation type="submission" date="2008-03" db="EMBL/GenBank/DDBJ databases">
        <title>Annotation of Ixodes scapularis.</title>
        <authorList>
            <consortium name="Ixodes scapularis Genome Project Consortium"/>
            <person name="Caler E."/>
            <person name="Hannick L.I."/>
            <person name="Bidwell S."/>
            <person name="Joardar V."/>
            <person name="Thiagarajan M."/>
            <person name="Amedeo P."/>
            <person name="Galinsky K.J."/>
            <person name="Schobel S."/>
            <person name="Inman J."/>
            <person name="Hostetler J."/>
            <person name="Miller J."/>
            <person name="Hammond M."/>
            <person name="Megy K."/>
            <person name="Lawson D."/>
            <person name="Kodira C."/>
            <person name="Sutton G."/>
            <person name="Meyer J."/>
            <person name="Hill C.A."/>
            <person name="Birren B."/>
            <person name="Nene V."/>
            <person name="Collins F."/>
            <person name="Alarcon-Chaidez F."/>
            <person name="Wikel S."/>
            <person name="Strausberg R."/>
        </authorList>
    </citation>
    <scope>NUCLEOTIDE SEQUENCE [LARGE SCALE GENOMIC DNA]</scope>
    <source>
        <strain evidence="4">Wikel</strain>
        <strain evidence="2">Wikel colony</strain>
    </source>
</reference>
<dbReference type="InterPro" id="IPR036880">
    <property type="entry name" value="Kunitz_BPTI_sf"/>
</dbReference>
<feature type="non-terminal residue" evidence="2">
    <location>
        <position position="69"/>
    </location>
</feature>
<dbReference type="OrthoDB" id="6430840at2759"/>
<dbReference type="Proteomes" id="UP000001555">
    <property type="component" value="Unassembled WGS sequence"/>
</dbReference>
<evidence type="ECO:0000313" key="3">
    <source>
        <dbReference type="EnsemblMetazoa" id="ISCW024682-PA"/>
    </source>
</evidence>
<dbReference type="VEuPathDB" id="VectorBase:ISCW024682"/>
<dbReference type="GO" id="GO:0005615">
    <property type="term" value="C:extracellular space"/>
    <property type="evidence" value="ECO:0000318"/>
    <property type="project" value="GO_Central"/>
</dbReference>
<gene>
    <name evidence="2" type="ORF">IscW_ISCW024682</name>
</gene>
<dbReference type="SUPFAM" id="SSF57362">
    <property type="entry name" value="BPTI-like"/>
    <property type="match status" value="1"/>
</dbReference>
<evidence type="ECO:0000313" key="4">
    <source>
        <dbReference type="Proteomes" id="UP000001555"/>
    </source>
</evidence>
<dbReference type="InterPro" id="IPR002223">
    <property type="entry name" value="Kunitz_BPTI"/>
</dbReference>
<dbReference type="PaxDb" id="6945-B7Q8W4"/>
<dbReference type="AlphaFoldDB" id="B7Q8W4"/>
<dbReference type="EMBL" id="ABJB011124492">
    <property type="status" value="NOT_ANNOTATED_CDS"/>
    <property type="molecule type" value="Genomic_DNA"/>
</dbReference>
<sequence>IHEPVILCINSTGEDCEAQRPFTSCAPEVTPKLTYYYSNLTGQCEPDFGCGGGTNDFPSLEECKLYCPY</sequence>
<dbReference type="EMBL" id="DS886366">
    <property type="protein sequence ID" value="EEC15286.1"/>
    <property type="molecule type" value="Genomic_DNA"/>
</dbReference>
<feature type="non-terminal residue" evidence="2">
    <location>
        <position position="1"/>
    </location>
</feature>